<proteinExistence type="inferred from homology"/>
<dbReference type="GO" id="GO:0005549">
    <property type="term" value="F:odorant binding"/>
    <property type="evidence" value="ECO:0007669"/>
    <property type="project" value="InterPro"/>
</dbReference>
<evidence type="ECO:0000256" key="7">
    <source>
        <dbReference type="ARBA" id="ARBA00023136"/>
    </source>
</evidence>
<keyword evidence="3 10" id="KW-0716">Sensory transduction</keyword>
<feature type="transmembrane region" description="Helical" evidence="10">
    <location>
        <begin position="53"/>
        <end position="73"/>
    </location>
</feature>
<evidence type="ECO:0000313" key="12">
    <source>
        <dbReference type="Proteomes" id="UP001497644"/>
    </source>
</evidence>
<feature type="transmembrane region" description="Helical" evidence="10">
    <location>
        <begin position="387"/>
        <end position="406"/>
    </location>
</feature>
<dbReference type="PANTHER" id="PTHR21137:SF35">
    <property type="entry name" value="ODORANT RECEPTOR 19A-RELATED"/>
    <property type="match status" value="1"/>
</dbReference>
<feature type="transmembrane region" description="Helical" evidence="10">
    <location>
        <begin position="139"/>
        <end position="160"/>
    </location>
</feature>
<keyword evidence="6 10" id="KW-1133">Transmembrane helix</keyword>
<keyword evidence="5 10" id="KW-0552">Olfaction</keyword>
<dbReference type="GO" id="GO:0004984">
    <property type="term" value="F:olfactory receptor activity"/>
    <property type="evidence" value="ECO:0007669"/>
    <property type="project" value="InterPro"/>
</dbReference>
<dbReference type="InterPro" id="IPR004117">
    <property type="entry name" value="7tm6_olfct_rcpt"/>
</dbReference>
<dbReference type="PANTHER" id="PTHR21137">
    <property type="entry name" value="ODORANT RECEPTOR"/>
    <property type="match status" value="1"/>
</dbReference>
<evidence type="ECO:0000256" key="6">
    <source>
        <dbReference type="ARBA" id="ARBA00022989"/>
    </source>
</evidence>
<keyword evidence="4 10" id="KW-0812">Transmembrane</keyword>
<dbReference type="Pfam" id="PF02949">
    <property type="entry name" value="7tm_6"/>
    <property type="match status" value="1"/>
</dbReference>
<evidence type="ECO:0000256" key="8">
    <source>
        <dbReference type="ARBA" id="ARBA00023170"/>
    </source>
</evidence>
<evidence type="ECO:0000256" key="2">
    <source>
        <dbReference type="ARBA" id="ARBA00022475"/>
    </source>
</evidence>
<keyword evidence="9 10" id="KW-0807">Transducer</keyword>
<dbReference type="AlphaFoldDB" id="A0AAV2PCC6"/>
<feature type="transmembrane region" description="Helical" evidence="10">
    <location>
        <begin position="311"/>
        <end position="331"/>
    </location>
</feature>
<feature type="transmembrane region" description="Helical" evidence="10">
    <location>
        <begin position="79"/>
        <end position="101"/>
    </location>
</feature>
<sequence length="407" mass="46167">MSSAHRDEPAVSHNFNYQQDIRYVFKMNSWILGSLGIWPVATRGIGQHTSKIAIALCNFALAFAIVPCALHIVYDEKDIIMRLKLFGLLAFCLTAMTKYCILAIRRPKILRCIEYVKSDWWQVTFRSDRKMMLKYAATGRNLTIIGASFMYTAGIIYHMILPFCSEHKVNNQTVRPLVYPIYSKFRQSQISPIYEIVYVAHCMCGYTIYSVTAGACGLAALFATHACGQIQMVISRLEDLLDGEKFKQGPNVHQRIAAIVKNHVQVVRFAAVVEEVLQEVCLVEFTSSVCTICLLEYYCILDWQEDDRVGLATYSLLLVSFCFNVYILCYIGELLMEKSSQIGSICYMINWYELSPKSARSLILMIAMASHPIKISAGRMVDLSLSTFGYVLKTSVAYLSFLRTLIM</sequence>
<protein>
    <recommendedName>
        <fullName evidence="10">Odorant receptor</fullName>
    </recommendedName>
</protein>
<name>A0AAV2PCC6_9HYME</name>
<keyword evidence="8 10" id="KW-0675">Receptor</keyword>
<dbReference type="GO" id="GO:0007165">
    <property type="term" value="P:signal transduction"/>
    <property type="evidence" value="ECO:0007669"/>
    <property type="project" value="UniProtKB-KW"/>
</dbReference>
<evidence type="ECO:0000256" key="10">
    <source>
        <dbReference type="RuleBase" id="RU351113"/>
    </source>
</evidence>
<organism evidence="11 12">
    <name type="scientific">Lasius platythorax</name>
    <dbReference type="NCBI Taxonomy" id="488582"/>
    <lineage>
        <taxon>Eukaryota</taxon>
        <taxon>Metazoa</taxon>
        <taxon>Ecdysozoa</taxon>
        <taxon>Arthropoda</taxon>
        <taxon>Hexapoda</taxon>
        <taxon>Insecta</taxon>
        <taxon>Pterygota</taxon>
        <taxon>Neoptera</taxon>
        <taxon>Endopterygota</taxon>
        <taxon>Hymenoptera</taxon>
        <taxon>Apocrita</taxon>
        <taxon>Aculeata</taxon>
        <taxon>Formicoidea</taxon>
        <taxon>Formicidae</taxon>
        <taxon>Formicinae</taxon>
        <taxon>Lasius</taxon>
        <taxon>Lasius</taxon>
    </lineage>
</organism>
<accession>A0AAV2PCC6</accession>
<dbReference type="Proteomes" id="UP001497644">
    <property type="component" value="Chromosome 9"/>
</dbReference>
<keyword evidence="7 10" id="KW-0472">Membrane</keyword>
<comment type="similarity">
    <text evidence="10">Belongs to the insect chemoreceptor superfamily. Heteromeric odorant receptor channel (TC 1.A.69) family.</text>
</comment>
<evidence type="ECO:0000256" key="5">
    <source>
        <dbReference type="ARBA" id="ARBA00022725"/>
    </source>
</evidence>
<comment type="subcellular location">
    <subcellularLocation>
        <location evidence="1 10">Cell membrane</location>
        <topology evidence="1 10">Multi-pass membrane protein</topology>
    </subcellularLocation>
</comment>
<evidence type="ECO:0000256" key="9">
    <source>
        <dbReference type="ARBA" id="ARBA00023224"/>
    </source>
</evidence>
<evidence type="ECO:0000256" key="4">
    <source>
        <dbReference type="ARBA" id="ARBA00022692"/>
    </source>
</evidence>
<keyword evidence="2" id="KW-1003">Cell membrane</keyword>
<comment type="caution">
    <text evidence="10">Lacks conserved residue(s) required for the propagation of feature annotation.</text>
</comment>
<dbReference type="GO" id="GO:0005886">
    <property type="term" value="C:plasma membrane"/>
    <property type="evidence" value="ECO:0007669"/>
    <property type="project" value="UniProtKB-SubCell"/>
</dbReference>
<keyword evidence="12" id="KW-1185">Reference proteome</keyword>
<evidence type="ECO:0000256" key="3">
    <source>
        <dbReference type="ARBA" id="ARBA00022606"/>
    </source>
</evidence>
<evidence type="ECO:0000313" key="11">
    <source>
        <dbReference type="EMBL" id="CAL1689218.1"/>
    </source>
</evidence>
<evidence type="ECO:0000256" key="1">
    <source>
        <dbReference type="ARBA" id="ARBA00004651"/>
    </source>
</evidence>
<gene>
    <name evidence="11" type="ORF">LPLAT_LOCUS14187</name>
</gene>
<dbReference type="EMBL" id="OZ034832">
    <property type="protein sequence ID" value="CAL1689218.1"/>
    <property type="molecule type" value="Genomic_DNA"/>
</dbReference>
<reference evidence="11" key="1">
    <citation type="submission" date="2024-04" db="EMBL/GenBank/DDBJ databases">
        <authorList>
            <consortium name="Molecular Ecology Group"/>
        </authorList>
    </citation>
    <scope>NUCLEOTIDE SEQUENCE</scope>
</reference>